<evidence type="ECO:0000313" key="4">
    <source>
        <dbReference type="Proteomes" id="UP000253410"/>
    </source>
</evidence>
<dbReference type="AlphaFoldDB" id="A0A365XW57"/>
<dbReference type="OrthoDB" id="7631574at2"/>
<dbReference type="RefSeq" id="WP_113619351.1">
    <property type="nucleotide sequence ID" value="NZ_QFFJ01000002.1"/>
</dbReference>
<keyword evidence="1" id="KW-0597">Phosphoprotein</keyword>
<protein>
    <submittedName>
        <fullName evidence="3">Response regulator</fullName>
    </submittedName>
</protein>
<dbReference type="PANTHER" id="PTHR44520:SF2">
    <property type="entry name" value="RESPONSE REGULATOR RCP1"/>
    <property type="match status" value="1"/>
</dbReference>
<name>A0A365XW57_9BACT</name>
<dbReference type="InterPro" id="IPR001789">
    <property type="entry name" value="Sig_transdc_resp-reg_receiver"/>
</dbReference>
<feature type="modified residue" description="4-aspartylphosphate" evidence="1">
    <location>
        <position position="63"/>
    </location>
</feature>
<dbReference type="EMBL" id="QFFJ01000002">
    <property type="protein sequence ID" value="RBL90602.1"/>
    <property type="molecule type" value="Genomic_DNA"/>
</dbReference>
<gene>
    <name evidence="3" type="ORF">DF182_29550</name>
</gene>
<comment type="caution">
    <text evidence="3">The sequence shown here is derived from an EMBL/GenBank/DDBJ whole genome shotgun (WGS) entry which is preliminary data.</text>
</comment>
<dbReference type="InterPro" id="IPR011006">
    <property type="entry name" value="CheY-like_superfamily"/>
</dbReference>
<dbReference type="GO" id="GO:0000160">
    <property type="term" value="P:phosphorelay signal transduction system"/>
    <property type="evidence" value="ECO:0007669"/>
    <property type="project" value="InterPro"/>
</dbReference>
<evidence type="ECO:0000313" key="3">
    <source>
        <dbReference type="EMBL" id="RBL90602.1"/>
    </source>
</evidence>
<keyword evidence="4" id="KW-1185">Reference proteome</keyword>
<dbReference type="Pfam" id="PF00072">
    <property type="entry name" value="Response_reg"/>
    <property type="match status" value="1"/>
</dbReference>
<evidence type="ECO:0000259" key="2">
    <source>
        <dbReference type="PROSITE" id="PS50110"/>
    </source>
</evidence>
<feature type="domain" description="Response regulatory" evidence="2">
    <location>
        <begin position="10"/>
        <end position="130"/>
    </location>
</feature>
<reference evidence="3 4" key="1">
    <citation type="submission" date="2018-05" db="EMBL/GenBank/DDBJ databases">
        <title>Chitinophaga sp. K3CV102501T nov., isolated from isolated from a monsoon evergreen broad-leaved forest soil.</title>
        <authorList>
            <person name="Lv Y."/>
        </authorList>
    </citation>
    <scope>NUCLEOTIDE SEQUENCE [LARGE SCALE GENOMIC DNA]</scope>
    <source>
        <strain evidence="3 4">GDMCC 1.1325</strain>
    </source>
</reference>
<dbReference type="Proteomes" id="UP000253410">
    <property type="component" value="Unassembled WGS sequence"/>
</dbReference>
<sequence>MYKNNGELKTLLLVDDDQDDQELFKLALAELNHPIHCFTAGNGQEALDQLCTRAYRPDLIFLDLNMPLMNGIVFLERIKDIEHLKDIPVIIYSTSDEPREMLTARSMGAVDYIIKPARFNELCKLLQVVLTRGATTTPFQQD</sequence>
<dbReference type="SMART" id="SM00448">
    <property type="entry name" value="REC"/>
    <property type="match status" value="1"/>
</dbReference>
<evidence type="ECO:0000256" key="1">
    <source>
        <dbReference type="PROSITE-ProRule" id="PRU00169"/>
    </source>
</evidence>
<dbReference type="SUPFAM" id="SSF52172">
    <property type="entry name" value="CheY-like"/>
    <property type="match status" value="1"/>
</dbReference>
<accession>A0A365XW57</accession>
<dbReference type="PANTHER" id="PTHR44520">
    <property type="entry name" value="RESPONSE REGULATOR RCP1-RELATED"/>
    <property type="match status" value="1"/>
</dbReference>
<dbReference type="Gene3D" id="3.40.50.2300">
    <property type="match status" value="1"/>
</dbReference>
<proteinExistence type="predicted"/>
<dbReference type="PROSITE" id="PS50110">
    <property type="entry name" value="RESPONSE_REGULATORY"/>
    <property type="match status" value="1"/>
</dbReference>
<organism evidence="3 4">
    <name type="scientific">Chitinophaga flava</name>
    <dbReference type="NCBI Taxonomy" id="2259036"/>
    <lineage>
        <taxon>Bacteria</taxon>
        <taxon>Pseudomonadati</taxon>
        <taxon>Bacteroidota</taxon>
        <taxon>Chitinophagia</taxon>
        <taxon>Chitinophagales</taxon>
        <taxon>Chitinophagaceae</taxon>
        <taxon>Chitinophaga</taxon>
    </lineage>
</organism>
<dbReference type="InterPro" id="IPR052893">
    <property type="entry name" value="TCS_response_regulator"/>
</dbReference>